<feature type="compositionally biased region" description="Gly residues" evidence="1">
    <location>
        <begin position="1"/>
        <end position="21"/>
    </location>
</feature>
<evidence type="ECO:0000256" key="1">
    <source>
        <dbReference type="SAM" id="MobiDB-lite"/>
    </source>
</evidence>
<evidence type="ECO:0000313" key="2">
    <source>
        <dbReference type="EMBL" id="KAK7008534.1"/>
    </source>
</evidence>
<feature type="region of interest" description="Disordered" evidence="1">
    <location>
        <begin position="1"/>
        <end position="47"/>
    </location>
</feature>
<accession>A0AAW0AHH7</accession>
<reference evidence="2 3" key="1">
    <citation type="journal article" date="2024" name="J Genomics">
        <title>Draft genome sequencing and assembly of Favolaschia claudopus CIRM-BRFM 2984 isolated from oak limbs.</title>
        <authorList>
            <person name="Navarro D."/>
            <person name="Drula E."/>
            <person name="Chaduli D."/>
            <person name="Cazenave R."/>
            <person name="Ahrendt S."/>
            <person name="Wang J."/>
            <person name="Lipzen A."/>
            <person name="Daum C."/>
            <person name="Barry K."/>
            <person name="Grigoriev I.V."/>
            <person name="Favel A."/>
            <person name="Rosso M.N."/>
            <person name="Martin F."/>
        </authorList>
    </citation>
    <scope>NUCLEOTIDE SEQUENCE [LARGE SCALE GENOMIC DNA]</scope>
    <source>
        <strain evidence="2 3">CIRM-BRFM 2984</strain>
    </source>
</reference>
<keyword evidence="3" id="KW-1185">Reference proteome</keyword>
<protein>
    <submittedName>
        <fullName evidence="2">Uncharacterized protein</fullName>
    </submittedName>
</protein>
<proteinExistence type="predicted"/>
<sequence length="238" mass="25679">MVGSGSLGPIGGTGTGTGGSTGSLRSCSRRDRLSAGSATGPAALLGTPPRTMTTALMLANDVEISNFPAIRQSGHMNVHLKRRPTGAEELDSDITGCVQCRFAKRGGRDRNKTRKMFLNRKMRLARFSEYCELLPLFPAHGNVSPWQRNVEQSLTWDKPYHYARSRPVSVSSGVPTPGTTFQDPATTLNVSKEVPERSSQFSFNLATGLPGSQSINGRRQLINNAVNTTPSSKLSWVS</sequence>
<comment type="caution">
    <text evidence="2">The sequence shown here is derived from an EMBL/GenBank/DDBJ whole genome shotgun (WGS) entry which is preliminary data.</text>
</comment>
<gene>
    <name evidence="2" type="ORF">R3P38DRAFT_2791502</name>
</gene>
<dbReference type="EMBL" id="JAWWNJ010000067">
    <property type="protein sequence ID" value="KAK7008534.1"/>
    <property type="molecule type" value="Genomic_DNA"/>
</dbReference>
<dbReference type="Proteomes" id="UP001362999">
    <property type="component" value="Unassembled WGS sequence"/>
</dbReference>
<evidence type="ECO:0000313" key="3">
    <source>
        <dbReference type="Proteomes" id="UP001362999"/>
    </source>
</evidence>
<organism evidence="2 3">
    <name type="scientific">Favolaschia claudopus</name>
    <dbReference type="NCBI Taxonomy" id="2862362"/>
    <lineage>
        <taxon>Eukaryota</taxon>
        <taxon>Fungi</taxon>
        <taxon>Dikarya</taxon>
        <taxon>Basidiomycota</taxon>
        <taxon>Agaricomycotina</taxon>
        <taxon>Agaricomycetes</taxon>
        <taxon>Agaricomycetidae</taxon>
        <taxon>Agaricales</taxon>
        <taxon>Marasmiineae</taxon>
        <taxon>Mycenaceae</taxon>
        <taxon>Favolaschia</taxon>
    </lineage>
</organism>
<name>A0AAW0AHH7_9AGAR</name>
<dbReference type="AlphaFoldDB" id="A0AAW0AHH7"/>